<evidence type="ECO:0000256" key="5">
    <source>
        <dbReference type="SAM" id="MobiDB-lite"/>
    </source>
</evidence>
<dbReference type="GO" id="GO:0005886">
    <property type="term" value="C:plasma membrane"/>
    <property type="evidence" value="ECO:0007669"/>
    <property type="project" value="UniProtKB-SubCell"/>
</dbReference>
<evidence type="ECO:0000256" key="6">
    <source>
        <dbReference type="SAM" id="Phobius"/>
    </source>
</evidence>
<feature type="transmembrane region" description="Helical" evidence="6">
    <location>
        <begin position="65"/>
        <end position="85"/>
    </location>
</feature>
<dbReference type="AlphaFoldDB" id="A0A1H6M3K5"/>
<feature type="transmembrane region" description="Helical" evidence="6">
    <location>
        <begin position="212"/>
        <end position="230"/>
    </location>
</feature>
<evidence type="ECO:0000256" key="4">
    <source>
        <dbReference type="ARBA" id="ARBA00023136"/>
    </source>
</evidence>
<feature type="transmembrane region" description="Helical" evidence="6">
    <location>
        <begin position="340"/>
        <end position="360"/>
    </location>
</feature>
<proteinExistence type="predicted"/>
<keyword evidence="3 6" id="KW-1133">Transmembrane helix</keyword>
<protein>
    <submittedName>
        <fullName evidence="8">Drug resistance transporter, EmrB/QacA subfamily</fullName>
    </submittedName>
</protein>
<accession>A0A1H6M3K5</accession>
<feature type="domain" description="Major facilitator superfamily (MFS) profile" evidence="7">
    <location>
        <begin position="27"/>
        <end position="511"/>
    </location>
</feature>
<organism evidence="8 9">
    <name type="scientific">Mycolicibacterium rutilum</name>
    <name type="common">Mycobacterium rutilum</name>
    <dbReference type="NCBI Taxonomy" id="370526"/>
    <lineage>
        <taxon>Bacteria</taxon>
        <taxon>Bacillati</taxon>
        <taxon>Actinomycetota</taxon>
        <taxon>Actinomycetes</taxon>
        <taxon>Mycobacteriales</taxon>
        <taxon>Mycobacteriaceae</taxon>
        <taxon>Mycolicibacterium</taxon>
    </lineage>
</organism>
<feature type="transmembrane region" description="Helical" evidence="6">
    <location>
        <begin position="280"/>
        <end position="299"/>
    </location>
</feature>
<evidence type="ECO:0000259" key="7">
    <source>
        <dbReference type="PROSITE" id="PS50850"/>
    </source>
</evidence>
<keyword evidence="2 6" id="KW-0812">Transmembrane</keyword>
<evidence type="ECO:0000313" key="8">
    <source>
        <dbReference type="EMBL" id="SEH93423.1"/>
    </source>
</evidence>
<dbReference type="PROSITE" id="PS50850">
    <property type="entry name" value="MFS"/>
    <property type="match status" value="1"/>
</dbReference>
<dbReference type="SUPFAM" id="SSF103473">
    <property type="entry name" value="MFS general substrate transporter"/>
    <property type="match status" value="1"/>
</dbReference>
<evidence type="ECO:0000256" key="3">
    <source>
        <dbReference type="ARBA" id="ARBA00022989"/>
    </source>
</evidence>
<feature type="compositionally biased region" description="Basic and acidic residues" evidence="5">
    <location>
        <begin position="534"/>
        <end position="550"/>
    </location>
</feature>
<evidence type="ECO:0000256" key="1">
    <source>
        <dbReference type="ARBA" id="ARBA00004651"/>
    </source>
</evidence>
<reference evidence="9" key="1">
    <citation type="submission" date="2016-10" db="EMBL/GenBank/DDBJ databases">
        <authorList>
            <person name="Varghese N."/>
            <person name="Submissions S."/>
        </authorList>
    </citation>
    <scope>NUCLEOTIDE SEQUENCE [LARGE SCALE GENOMIC DNA]</scope>
    <source>
        <strain evidence="9">DSM 45405</strain>
    </source>
</reference>
<name>A0A1H6M3K5_MYCRU</name>
<dbReference type="InterPro" id="IPR011701">
    <property type="entry name" value="MFS"/>
</dbReference>
<evidence type="ECO:0000256" key="2">
    <source>
        <dbReference type="ARBA" id="ARBA00022692"/>
    </source>
</evidence>
<dbReference type="InterPro" id="IPR036259">
    <property type="entry name" value="MFS_trans_sf"/>
</dbReference>
<dbReference type="Gene3D" id="1.20.1720.10">
    <property type="entry name" value="Multidrug resistance protein D"/>
    <property type="match status" value="1"/>
</dbReference>
<feature type="region of interest" description="Disordered" evidence="5">
    <location>
        <begin position="528"/>
        <end position="550"/>
    </location>
</feature>
<dbReference type="OrthoDB" id="9781469at2"/>
<feature type="transmembrane region" description="Helical" evidence="6">
    <location>
        <begin position="182"/>
        <end position="200"/>
    </location>
</feature>
<dbReference type="Gene3D" id="1.20.1250.20">
    <property type="entry name" value="MFS general substrate transporter like domains"/>
    <property type="match status" value="1"/>
</dbReference>
<feature type="transmembrane region" description="Helical" evidence="6">
    <location>
        <begin position="311"/>
        <end position="333"/>
    </location>
</feature>
<comment type="subcellular location">
    <subcellularLocation>
        <location evidence="1">Cell membrane</location>
        <topology evidence="1">Multi-pass membrane protein</topology>
    </subcellularLocation>
</comment>
<feature type="transmembrane region" description="Helical" evidence="6">
    <location>
        <begin position="92"/>
        <end position="111"/>
    </location>
</feature>
<dbReference type="PANTHER" id="PTHR42718:SF42">
    <property type="entry name" value="EXPORT PROTEIN"/>
    <property type="match status" value="1"/>
</dbReference>
<feature type="transmembrane region" description="Helical" evidence="6">
    <location>
        <begin position="117"/>
        <end position="139"/>
    </location>
</feature>
<keyword evidence="4 6" id="KW-0472">Membrane</keyword>
<evidence type="ECO:0000313" key="9">
    <source>
        <dbReference type="Proteomes" id="UP000182915"/>
    </source>
</evidence>
<feature type="transmembrane region" description="Helical" evidence="6">
    <location>
        <begin position="487"/>
        <end position="507"/>
    </location>
</feature>
<dbReference type="PANTHER" id="PTHR42718">
    <property type="entry name" value="MAJOR FACILITATOR SUPERFAMILY MULTIDRUG TRANSPORTER MFSC"/>
    <property type="match status" value="1"/>
</dbReference>
<dbReference type="Proteomes" id="UP000182915">
    <property type="component" value="Chromosome I"/>
</dbReference>
<feature type="transmembrane region" description="Helical" evidence="6">
    <location>
        <begin position="372"/>
        <end position="395"/>
    </location>
</feature>
<feature type="transmembrane region" description="Helical" evidence="6">
    <location>
        <begin position="242"/>
        <end position="260"/>
    </location>
</feature>
<dbReference type="GO" id="GO:0022857">
    <property type="term" value="F:transmembrane transporter activity"/>
    <property type="evidence" value="ECO:0007669"/>
    <property type="project" value="InterPro"/>
</dbReference>
<dbReference type="Pfam" id="PF07690">
    <property type="entry name" value="MFS_1"/>
    <property type="match status" value="1"/>
</dbReference>
<sequence length="550" mass="57036">MVNTLERSDQDIDANLSTLSRFGRFWLLTIASLDVLLVIASMVALNAAMPDLAIETSATQTQLTWIVDGYTLVLACLLLPAGALGDRYGRRGALLLGLAIFGLASLAPVFFDSPTQIIVARAVAGLGAAFVMPATLSLLTAAFPKDERNKAVGIWAGVASSGAIVGFLGTGVLLHFFSWQSIFWAFAGSSLALLLCTFTIRSSRDESATPLDWVGAVTIGGAVAVFVYGVIEAPIRGWSHPMVWGCMAAGVLLAGVFTAVELRHRHPMLDVRLFAKPDFATGSLGITFLFFANFGFFFVEMQYLQLLLGYSALQTAFALSPLALPIMVLGATMHLYLPKVGLRAAVTTGLLFLAAGLFWMSRLGADAAYIDLVGPLLAAAVGIGLCVAPTTSAIMNAVPTEKQGVASAVNDTTREVGAAVGIAVAGSVLAAQYNSSLGPALSTVPEQVRGAASDSLANALAVAQQLGTAGADLAAAATAAFVDAMSLSLTVLAVVLVVAAAFVAVWAPGRDGEQFGFVKRRRASADELGGAVPEHADAGVRAAAGDRRQN</sequence>
<dbReference type="InterPro" id="IPR020846">
    <property type="entry name" value="MFS_dom"/>
</dbReference>
<gene>
    <name evidence="8" type="ORF">SAMN04489835_5887</name>
</gene>
<dbReference type="EMBL" id="LT629971">
    <property type="protein sequence ID" value="SEH93423.1"/>
    <property type="molecule type" value="Genomic_DNA"/>
</dbReference>
<dbReference type="CDD" id="cd17321">
    <property type="entry name" value="MFS_MMR_MDR_like"/>
    <property type="match status" value="1"/>
</dbReference>
<feature type="transmembrane region" description="Helical" evidence="6">
    <location>
        <begin position="25"/>
        <end position="45"/>
    </location>
</feature>
<feature type="transmembrane region" description="Helical" evidence="6">
    <location>
        <begin position="151"/>
        <end position="176"/>
    </location>
</feature>
<dbReference type="RefSeq" id="WP_083410220.1">
    <property type="nucleotide sequence ID" value="NZ_LT629971.1"/>
</dbReference>
<keyword evidence="9" id="KW-1185">Reference proteome</keyword>
<dbReference type="STRING" id="370526.SAMN04489835_5887"/>